<comment type="caution">
    <text evidence="1">The sequence shown here is derived from an EMBL/GenBank/DDBJ whole genome shotgun (WGS) entry which is preliminary data.</text>
</comment>
<reference evidence="1" key="1">
    <citation type="journal article" date="2014" name="Front. Microbiol.">
        <title>High frequency of phylogenetically diverse reductive dehalogenase-homologous genes in deep subseafloor sedimentary metagenomes.</title>
        <authorList>
            <person name="Kawai M."/>
            <person name="Futagami T."/>
            <person name="Toyoda A."/>
            <person name="Takaki Y."/>
            <person name="Nishi S."/>
            <person name="Hori S."/>
            <person name="Arai W."/>
            <person name="Tsubouchi T."/>
            <person name="Morono Y."/>
            <person name="Uchiyama I."/>
            <person name="Ito T."/>
            <person name="Fujiyama A."/>
            <person name="Inagaki F."/>
            <person name="Takami H."/>
        </authorList>
    </citation>
    <scope>NUCLEOTIDE SEQUENCE</scope>
    <source>
        <strain evidence="1">Expedition CK06-06</strain>
    </source>
</reference>
<gene>
    <name evidence="1" type="ORF">S01H1_66113</name>
</gene>
<dbReference type="EMBL" id="BARS01043702">
    <property type="protein sequence ID" value="GAG41413.1"/>
    <property type="molecule type" value="Genomic_DNA"/>
</dbReference>
<organism evidence="1">
    <name type="scientific">marine sediment metagenome</name>
    <dbReference type="NCBI Taxonomy" id="412755"/>
    <lineage>
        <taxon>unclassified sequences</taxon>
        <taxon>metagenomes</taxon>
        <taxon>ecological metagenomes</taxon>
    </lineage>
</organism>
<name>X0XXU7_9ZZZZ</name>
<accession>X0XXU7</accession>
<sequence>GYGPVDVSIAASANVSLAPGCTATPAPANSTSATLPVSTNVPITEIWTIHCNETGEKTFQFDNAIAVTTAHVTDPDPGNNMAFNQLTVTVVPSVTETDLVAELIKDEEITVPEDLLYTGDDLDGDTIPDPVVTVRITNGAGPTSVAVQLTQVSLDRFTCVSHLVPEAGDTLQEWTVGNQYYSKLTWTEPLMAAFEVRDVSRDYEILCSEAGFFPNIEQFVVDIDPLDMDELNPVDNTAENHVSVHDDTDI</sequence>
<evidence type="ECO:0000313" key="1">
    <source>
        <dbReference type="EMBL" id="GAG41413.1"/>
    </source>
</evidence>
<protein>
    <submittedName>
        <fullName evidence="1">Uncharacterized protein</fullName>
    </submittedName>
</protein>
<feature type="non-terminal residue" evidence="1">
    <location>
        <position position="1"/>
    </location>
</feature>
<proteinExistence type="predicted"/>
<dbReference type="AlphaFoldDB" id="X0XXU7"/>
<feature type="non-terminal residue" evidence="1">
    <location>
        <position position="250"/>
    </location>
</feature>